<dbReference type="Pfam" id="PF01266">
    <property type="entry name" value="DAO"/>
    <property type="match status" value="1"/>
</dbReference>
<dbReference type="Gene3D" id="2.102.10.10">
    <property type="entry name" value="Rieske [2Fe-2S] iron-sulphur domain"/>
    <property type="match status" value="1"/>
</dbReference>
<dbReference type="PROSITE" id="PS51296">
    <property type="entry name" value="RIESKE"/>
    <property type="match status" value="1"/>
</dbReference>
<dbReference type="SUPFAM" id="SSF51905">
    <property type="entry name" value="FAD/NAD(P)-binding domain"/>
    <property type="match status" value="1"/>
</dbReference>
<gene>
    <name evidence="6" type="ORF">KVT40_006250</name>
</gene>
<name>A0A8K0KXL2_9PEZI</name>
<dbReference type="EMBL" id="JAESVG020000007">
    <property type="protein sequence ID" value="KAG8625849.1"/>
    <property type="molecule type" value="Genomic_DNA"/>
</dbReference>
<sequence>MLTSHYTMFARVAFKASPRLSTPFRFAVSFHTTRTMAADTRHKAGATSEPEHFMFTEGGTDSVWSHGDPYDRRPSYSKLIEDLRADVAIVGAGIVGISTAYELVKRRKSVVMLEAREVLSGETDRTSGHLSSALDDWYTNIQSKHGHDGASTAYESHKFALEHVGEIAKELKIDCEYRILPAYEVSAYRPGEDGYEDDVKSMKDEVGYDKSLGIPLEYHDKLAVPGWKSDIDQRAGILWQHQATFNPVKYLLGVMKWLNDQPDFAIYTHTRVADTEEKGGIPFLTSKHVDVTTDNGHTVTCKNVIADMEYNRTYCVALRIPRDSYTDCLVYDTGDPYNYVRFAACDDKDDYLVIGGADHKVGQTDDESTRFAQVEKWARDRWPQCGALEYQWSGQIYDPHDYVAFIGLNPGTKRTWIATGDSGNGLTHGVLGARIIADGITGEINPWQDLYSPKRVTSLLTSAVDIVKDNPQDNMHFKRWAQTDIKDIEDLGRGEGGVLNKMGKKPWAVYKDEDGQVRTLSAICPHMKGIVCWNHAEKSWDCPVHGSRFSTDGVCVTGPAKSNLNPECDSSRRAQEVAAGG</sequence>
<protein>
    <recommendedName>
        <fullName evidence="5">Rieske domain-containing protein</fullName>
    </recommendedName>
</protein>
<dbReference type="Proteomes" id="UP000809789">
    <property type="component" value="Unassembled WGS sequence"/>
</dbReference>
<keyword evidence="3" id="KW-0408">Iron</keyword>
<dbReference type="GO" id="GO:0051537">
    <property type="term" value="F:2 iron, 2 sulfur cluster binding"/>
    <property type="evidence" value="ECO:0007669"/>
    <property type="project" value="UniProtKB-KW"/>
</dbReference>
<keyword evidence="4" id="KW-0411">Iron-sulfur</keyword>
<dbReference type="InterPro" id="IPR036188">
    <property type="entry name" value="FAD/NAD-bd_sf"/>
</dbReference>
<accession>A0A8K0KXL2</accession>
<dbReference type="PANTHER" id="PTHR13847">
    <property type="entry name" value="SARCOSINE DEHYDROGENASE-RELATED"/>
    <property type="match status" value="1"/>
</dbReference>
<evidence type="ECO:0000256" key="4">
    <source>
        <dbReference type="ARBA" id="ARBA00023014"/>
    </source>
</evidence>
<dbReference type="OrthoDB" id="429143at2759"/>
<evidence type="ECO:0000313" key="6">
    <source>
        <dbReference type="EMBL" id="KAG8625849.1"/>
    </source>
</evidence>
<keyword evidence="2" id="KW-0479">Metal-binding</keyword>
<dbReference type="Gene3D" id="3.30.9.10">
    <property type="entry name" value="D-Amino Acid Oxidase, subunit A, domain 2"/>
    <property type="match status" value="1"/>
</dbReference>
<evidence type="ECO:0000259" key="5">
    <source>
        <dbReference type="PROSITE" id="PS51296"/>
    </source>
</evidence>
<dbReference type="Pfam" id="PF00355">
    <property type="entry name" value="Rieske"/>
    <property type="match status" value="1"/>
</dbReference>
<keyword evidence="7" id="KW-1185">Reference proteome</keyword>
<dbReference type="InterPro" id="IPR017941">
    <property type="entry name" value="Rieske_2Fe-2S"/>
</dbReference>
<reference evidence="6" key="1">
    <citation type="submission" date="2021-07" db="EMBL/GenBank/DDBJ databases">
        <title>Elsinoe batatas strain:CRI-CJ2 Genome sequencing and assembly.</title>
        <authorList>
            <person name="Huang L."/>
        </authorList>
    </citation>
    <scope>NUCLEOTIDE SEQUENCE</scope>
    <source>
        <strain evidence="6">CRI-CJ2</strain>
    </source>
</reference>
<organism evidence="6 7">
    <name type="scientific">Elsinoe batatas</name>
    <dbReference type="NCBI Taxonomy" id="2601811"/>
    <lineage>
        <taxon>Eukaryota</taxon>
        <taxon>Fungi</taxon>
        <taxon>Dikarya</taxon>
        <taxon>Ascomycota</taxon>
        <taxon>Pezizomycotina</taxon>
        <taxon>Dothideomycetes</taxon>
        <taxon>Dothideomycetidae</taxon>
        <taxon>Myriangiales</taxon>
        <taxon>Elsinoaceae</taxon>
        <taxon>Elsinoe</taxon>
    </lineage>
</organism>
<dbReference type="FunFam" id="2.102.10.10:FF:000014">
    <property type="entry name" value="Oxidoreductase, FAD dependent"/>
    <property type="match status" value="1"/>
</dbReference>
<dbReference type="Gene3D" id="3.50.50.60">
    <property type="entry name" value="FAD/NAD(P)-binding domain"/>
    <property type="match status" value="1"/>
</dbReference>
<evidence type="ECO:0000256" key="1">
    <source>
        <dbReference type="ARBA" id="ARBA00022714"/>
    </source>
</evidence>
<dbReference type="PANTHER" id="PTHR13847:SF281">
    <property type="entry name" value="FAD DEPENDENT OXIDOREDUCTASE DOMAIN-CONTAINING PROTEIN"/>
    <property type="match status" value="1"/>
</dbReference>
<dbReference type="AlphaFoldDB" id="A0A8K0KXL2"/>
<dbReference type="CDD" id="cd03477">
    <property type="entry name" value="Rieske_YhfW_C"/>
    <property type="match status" value="1"/>
</dbReference>
<feature type="domain" description="Rieske" evidence="5">
    <location>
        <begin position="480"/>
        <end position="564"/>
    </location>
</feature>
<dbReference type="InterPro" id="IPR006076">
    <property type="entry name" value="FAD-dep_OxRdtase"/>
</dbReference>
<proteinExistence type="predicted"/>
<keyword evidence="1" id="KW-0001">2Fe-2S</keyword>
<evidence type="ECO:0000256" key="3">
    <source>
        <dbReference type="ARBA" id="ARBA00023004"/>
    </source>
</evidence>
<dbReference type="SUPFAM" id="SSF50022">
    <property type="entry name" value="ISP domain"/>
    <property type="match status" value="1"/>
</dbReference>
<dbReference type="InterPro" id="IPR038010">
    <property type="entry name" value="YhfW_C"/>
</dbReference>
<evidence type="ECO:0000256" key="2">
    <source>
        <dbReference type="ARBA" id="ARBA00022723"/>
    </source>
</evidence>
<evidence type="ECO:0000313" key="7">
    <source>
        <dbReference type="Proteomes" id="UP000809789"/>
    </source>
</evidence>
<dbReference type="GO" id="GO:0046872">
    <property type="term" value="F:metal ion binding"/>
    <property type="evidence" value="ECO:0007669"/>
    <property type="project" value="UniProtKB-KW"/>
</dbReference>
<comment type="caution">
    <text evidence="6">The sequence shown here is derived from an EMBL/GenBank/DDBJ whole genome shotgun (WGS) entry which is preliminary data.</text>
</comment>
<dbReference type="InterPro" id="IPR036922">
    <property type="entry name" value="Rieske_2Fe-2S_sf"/>
</dbReference>
<dbReference type="GO" id="GO:0005737">
    <property type="term" value="C:cytoplasm"/>
    <property type="evidence" value="ECO:0007669"/>
    <property type="project" value="TreeGrafter"/>
</dbReference>